<feature type="transmembrane region" description="Helical" evidence="1">
    <location>
        <begin position="7"/>
        <end position="29"/>
    </location>
</feature>
<feature type="transmembrane region" description="Helical" evidence="1">
    <location>
        <begin position="401"/>
        <end position="419"/>
    </location>
</feature>
<keyword evidence="1" id="KW-1133">Transmembrane helix</keyword>
<evidence type="ECO:0000313" key="3">
    <source>
        <dbReference type="Proteomes" id="UP001228581"/>
    </source>
</evidence>
<feature type="transmembrane region" description="Helical" evidence="1">
    <location>
        <begin position="193"/>
        <end position="211"/>
    </location>
</feature>
<feature type="transmembrane region" description="Helical" evidence="1">
    <location>
        <begin position="119"/>
        <end position="137"/>
    </location>
</feature>
<feature type="transmembrane region" description="Helical" evidence="1">
    <location>
        <begin position="218"/>
        <end position="236"/>
    </location>
</feature>
<accession>A0ABT7CQA1</accession>
<comment type="caution">
    <text evidence="2">The sequence shown here is derived from an EMBL/GenBank/DDBJ whole genome shotgun (WGS) entry which is preliminary data.</text>
</comment>
<feature type="transmembrane region" description="Helical" evidence="1">
    <location>
        <begin position="63"/>
        <end position="82"/>
    </location>
</feature>
<protein>
    <recommendedName>
        <fullName evidence="4">Glycosyltransferase RgtA/B/C/D-like domain-containing protein</fullName>
    </recommendedName>
</protein>
<keyword evidence="3" id="KW-1185">Reference proteome</keyword>
<evidence type="ECO:0000313" key="2">
    <source>
        <dbReference type="EMBL" id="MDJ1495931.1"/>
    </source>
</evidence>
<dbReference type="EMBL" id="JASJOT010000018">
    <property type="protein sequence ID" value="MDJ1495931.1"/>
    <property type="molecule type" value="Genomic_DNA"/>
</dbReference>
<sequence length="588" mass="70051">MYRKSVFFLLVAGTGILLLYYLFLCYSYPYANTIAWIKEHFDTAYNIASIDQDYFTQFQYTLFWQWATLITLLYWIVVLCLWHKYTQIVLYLSVVKSESILLFENLQKQYHVLTTYQKIVILVLYIGALVHHIYYCIEIPFNVDEVFAYNYFVHQSPLVPLFYYPEPNNHILFNLFASVFDLFIHDGCWTMRLPSLLANLCLLTIIFIYLLVRVNFRVALVATICCIISFPTSIYATQGRGYMLMSMWAILAILSFIEWKRSSRKIYLLSYIASSIAGFYTHSTFLYCFTGLFLWEMFYIIKTQNLEFIKTALWTNVLILSSVLLLYSPILAFSGWKALIDNRWIASNQTYFLKMFFVQLLEGLSLLTDVWHKVYILIFFLGLFIGFVFRKFIHLVFIRQLVAFTFFQVVGIILILLILRRLPPLRVWTYLTFWYPITLSVVLYLLSVWIKKQYVFIALSLCLIISVSLQSIHSYQQNLTSQNGPFSQKFYTSLQRTVDYIFQKNPQKIFVNEHWFQFYLRNQQIKRQLETPYIDMYLPRQEIVYDFVIFSPDMVSHKLPDTFSLQSYRLITEFEGSKIYERIPQQKE</sequence>
<name>A0ABT7CQA1_9BACT</name>
<gene>
    <name evidence="2" type="ORF">QNI19_23555</name>
</gene>
<organism evidence="2 3">
    <name type="scientific">Xanthocytophaga flava</name>
    <dbReference type="NCBI Taxonomy" id="3048013"/>
    <lineage>
        <taxon>Bacteria</taxon>
        <taxon>Pseudomonadati</taxon>
        <taxon>Bacteroidota</taxon>
        <taxon>Cytophagia</taxon>
        <taxon>Cytophagales</taxon>
        <taxon>Rhodocytophagaceae</taxon>
        <taxon>Xanthocytophaga</taxon>
    </lineage>
</organism>
<feature type="transmembrane region" description="Helical" evidence="1">
    <location>
        <begin position="313"/>
        <end position="339"/>
    </location>
</feature>
<keyword evidence="1" id="KW-0812">Transmembrane</keyword>
<dbReference type="Proteomes" id="UP001228581">
    <property type="component" value="Unassembled WGS sequence"/>
</dbReference>
<reference evidence="2 3" key="1">
    <citation type="submission" date="2023-05" db="EMBL/GenBank/DDBJ databases">
        <authorList>
            <person name="Zhang X."/>
        </authorList>
    </citation>
    <scope>NUCLEOTIDE SEQUENCE [LARGE SCALE GENOMIC DNA]</scope>
    <source>
        <strain evidence="2 3">DM2B3-1</strain>
    </source>
</reference>
<feature type="transmembrane region" description="Helical" evidence="1">
    <location>
        <begin position="425"/>
        <end position="447"/>
    </location>
</feature>
<feature type="transmembrane region" description="Helical" evidence="1">
    <location>
        <begin position="374"/>
        <end position="389"/>
    </location>
</feature>
<keyword evidence="1" id="KW-0472">Membrane</keyword>
<feature type="transmembrane region" description="Helical" evidence="1">
    <location>
        <begin position="454"/>
        <end position="472"/>
    </location>
</feature>
<dbReference type="RefSeq" id="WP_314000357.1">
    <property type="nucleotide sequence ID" value="NZ_JASJOT010000018.1"/>
</dbReference>
<evidence type="ECO:0008006" key="4">
    <source>
        <dbReference type="Google" id="ProtNLM"/>
    </source>
</evidence>
<feature type="transmembrane region" description="Helical" evidence="1">
    <location>
        <begin position="266"/>
        <end position="293"/>
    </location>
</feature>
<evidence type="ECO:0000256" key="1">
    <source>
        <dbReference type="SAM" id="Phobius"/>
    </source>
</evidence>
<proteinExistence type="predicted"/>